<keyword evidence="6" id="KW-0863">Zinc-finger</keyword>
<evidence type="ECO:0000256" key="4">
    <source>
        <dbReference type="ARBA" id="ARBA00022723"/>
    </source>
</evidence>
<dbReference type="PROSITE" id="PS51873">
    <property type="entry name" value="TRIAD"/>
    <property type="match status" value="1"/>
</dbReference>
<dbReference type="InterPro" id="IPR044066">
    <property type="entry name" value="TRIAD_supradom"/>
</dbReference>
<keyword evidence="7" id="KW-0833">Ubl conjugation pathway</keyword>
<feature type="non-terminal residue" evidence="10">
    <location>
        <position position="1"/>
    </location>
</feature>
<sequence>PMPCGHYWCATCIVQACHKVRNESQWPIACSRYFASSCFLTFDTTKPFLSDEENQRLASLIEEFESPKLGRTYCSNRRCGIFVPRREAKDRIAHCQACQTNTCSDCKGPTHQADVCPLPDHSEQRILLLSYNEKWQRCTQCGQMCEKSDGCSHMTCLCGYDFCYRC</sequence>
<evidence type="ECO:0000256" key="8">
    <source>
        <dbReference type="ARBA" id="ARBA00022833"/>
    </source>
</evidence>
<organism evidence="10 11">
    <name type="scientific">Aureobasidium namibiae CBS 147.97</name>
    <dbReference type="NCBI Taxonomy" id="1043004"/>
    <lineage>
        <taxon>Eukaryota</taxon>
        <taxon>Fungi</taxon>
        <taxon>Dikarya</taxon>
        <taxon>Ascomycota</taxon>
        <taxon>Pezizomycotina</taxon>
        <taxon>Dothideomycetes</taxon>
        <taxon>Dothideomycetidae</taxon>
        <taxon>Dothideales</taxon>
        <taxon>Saccotheciaceae</taxon>
        <taxon>Aureobasidium</taxon>
    </lineage>
</organism>
<dbReference type="Proteomes" id="UP000027730">
    <property type="component" value="Unassembled WGS sequence"/>
</dbReference>
<evidence type="ECO:0000313" key="10">
    <source>
        <dbReference type="EMBL" id="KEQ74459.1"/>
    </source>
</evidence>
<keyword evidence="5" id="KW-0677">Repeat</keyword>
<evidence type="ECO:0000256" key="2">
    <source>
        <dbReference type="ARBA" id="ARBA00012251"/>
    </source>
</evidence>
<evidence type="ECO:0000259" key="9">
    <source>
        <dbReference type="PROSITE" id="PS51873"/>
    </source>
</evidence>
<dbReference type="GO" id="GO:0008270">
    <property type="term" value="F:zinc ion binding"/>
    <property type="evidence" value="ECO:0007669"/>
    <property type="project" value="UniProtKB-KW"/>
</dbReference>
<dbReference type="EC" id="2.3.2.31" evidence="2"/>
<dbReference type="PANTHER" id="PTHR11685">
    <property type="entry name" value="RBR FAMILY RING FINGER AND IBR DOMAIN-CONTAINING"/>
    <property type="match status" value="1"/>
</dbReference>
<feature type="non-terminal residue" evidence="10">
    <location>
        <position position="166"/>
    </location>
</feature>
<dbReference type="STRING" id="1043004.A0A074WS89"/>
<dbReference type="OrthoDB" id="9977870at2759"/>
<dbReference type="Pfam" id="PF01485">
    <property type="entry name" value="IBR"/>
    <property type="match status" value="2"/>
</dbReference>
<dbReference type="AlphaFoldDB" id="A0A074WS89"/>
<dbReference type="SUPFAM" id="SSF57850">
    <property type="entry name" value="RING/U-box"/>
    <property type="match status" value="1"/>
</dbReference>
<dbReference type="GO" id="GO:0016567">
    <property type="term" value="P:protein ubiquitination"/>
    <property type="evidence" value="ECO:0007669"/>
    <property type="project" value="InterPro"/>
</dbReference>
<dbReference type="InterPro" id="IPR002867">
    <property type="entry name" value="IBR_dom"/>
</dbReference>
<evidence type="ECO:0000313" key="11">
    <source>
        <dbReference type="Proteomes" id="UP000027730"/>
    </source>
</evidence>
<evidence type="ECO:0000256" key="3">
    <source>
        <dbReference type="ARBA" id="ARBA00022679"/>
    </source>
</evidence>
<evidence type="ECO:0000256" key="1">
    <source>
        <dbReference type="ARBA" id="ARBA00001798"/>
    </source>
</evidence>
<protein>
    <recommendedName>
        <fullName evidence="2">RBR-type E3 ubiquitin transferase</fullName>
        <ecNumber evidence="2">2.3.2.31</ecNumber>
    </recommendedName>
</protein>
<keyword evidence="4" id="KW-0479">Metal-binding</keyword>
<accession>A0A074WS89</accession>
<dbReference type="EMBL" id="KL584707">
    <property type="protein sequence ID" value="KEQ74459.1"/>
    <property type="molecule type" value="Genomic_DNA"/>
</dbReference>
<dbReference type="RefSeq" id="XP_013428371.1">
    <property type="nucleotide sequence ID" value="XM_013572917.1"/>
</dbReference>
<keyword evidence="11" id="KW-1185">Reference proteome</keyword>
<gene>
    <name evidence="10" type="ORF">M436DRAFT_28777</name>
</gene>
<evidence type="ECO:0000256" key="5">
    <source>
        <dbReference type="ARBA" id="ARBA00022737"/>
    </source>
</evidence>
<reference evidence="10 11" key="1">
    <citation type="journal article" date="2014" name="BMC Genomics">
        <title>Genome sequencing of four Aureobasidium pullulans varieties: biotechnological potential, stress tolerance, and description of new species.</title>
        <authorList>
            <person name="Gostin Ar C."/>
            <person name="Ohm R.A."/>
            <person name="Kogej T."/>
            <person name="Sonjak S."/>
            <person name="Turk M."/>
            <person name="Zajc J."/>
            <person name="Zalar P."/>
            <person name="Grube M."/>
            <person name="Sun H."/>
            <person name="Han J."/>
            <person name="Sharma A."/>
            <person name="Chiniquy J."/>
            <person name="Ngan C.Y."/>
            <person name="Lipzen A."/>
            <person name="Barry K."/>
            <person name="Grigoriev I.V."/>
            <person name="Gunde-Cimerman N."/>
        </authorList>
    </citation>
    <scope>NUCLEOTIDE SEQUENCE [LARGE SCALE GENOMIC DNA]</scope>
    <source>
        <strain evidence="10 11">CBS 147.97</strain>
    </source>
</reference>
<dbReference type="InterPro" id="IPR031127">
    <property type="entry name" value="E3_UB_ligase_RBR"/>
</dbReference>
<dbReference type="HOGENOM" id="CLU_022048_5_2_1"/>
<comment type="catalytic activity">
    <reaction evidence="1">
        <text>[E2 ubiquitin-conjugating enzyme]-S-ubiquitinyl-L-cysteine + [acceptor protein]-L-lysine = [E2 ubiquitin-conjugating enzyme]-L-cysteine + [acceptor protein]-N(6)-ubiquitinyl-L-lysine.</text>
        <dbReference type="EC" id="2.3.2.31"/>
    </reaction>
</comment>
<keyword evidence="8" id="KW-0862">Zinc</keyword>
<dbReference type="Gene3D" id="1.20.120.1750">
    <property type="match status" value="1"/>
</dbReference>
<name>A0A074WS89_9PEZI</name>
<dbReference type="GO" id="GO:0061630">
    <property type="term" value="F:ubiquitin protein ligase activity"/>
    <property type="evidence" value="ECO:0007669"/>
    <property type="project" value="UniProtKB-EC"/>
</dbReference>
<dbReference type="GeneID" id="25408206"/>
<proteinExistence type="predicted"/>
<evidence type="ECO:0000256" key="6">
    <source>
        <dbReference type="ARBA" id="ARBA00022771"/>
    </source>
</evidence>
<feature type="domain" description="RING-type" evidence="9">
    <location>
        <begin position="1"/>
        <end position="166"/>
    </location>
</feature>
<evidence type="ECO:0000256" key="7">
    <source>
        <dbReference type="ARBA" id="ARBA00022786"/>
    </source>
</evidence>
<keyword evidence="3" id="KW-0808">Transferase</keyword>
<dbReference type="CDD" id="cd22584">
    <property type="entry name" value="Rcat_RBR_unk"/>
    <property type="match status" value="1"/>
</dbReference>